<dbReference type="RefSeq" id="WP_146648322.1">
    <property type="nucleotide sequence ID" value="NZ_CP012333.1"/>
</dbReference>
<dbReference type="InterPro" id="IPR039426">
    <property type="entry name" value="TonB-dep_rcpt-like"/>
</dbReference>
<proteinExistence type="inferred from homology"/>
<sequence length="984" mass="107560">MKLSFARARSLVGFPLLALSLVLGSAGIAHADDLADEADLQFNLGADRYEAGDYKGALEHFLASNRLVPNRNVVFNIARTYEQLKRGPDAYRYYMQALEEETNHAARKRVEEALVRIGPTVAILKVETDPPGATVYLDRKDLGPRGNSPRSLGLAAGKYKVIVELPGYEPAESEQPVEAKIGQEARVQLRLNPILGSLKIEGESGAEVRLDSEDAKVLCMVPCTTTVVPGRHTLLVSKAGFQTGEYPIDVRPKSALSVRAKLSPELGAVVVNADVRDALITVDDQPYGFTPAVLNVPVGPHVVKVSQQGFRTVEQKVDVAVKKQTRVDVQLALLEEVTAASRVTESVEDAPASVTIISYQELRAMGYPTVAEAVRGVRGLYLSDDRSYATIGVRGFSRPGDYGNRVLILLDGQPMNDNYIWSSYVGFDGRVDIDDIDRIEIVRGPGSVLYGTSAFFGVINLVTRSRDQRTHGEVAVSTAEYGVGRVRSTAVFRFSENAGMWATVSAAHGAGRDFFYPELQADPQDPQAERGSNGLPIDGYARGVDSFDAAMFTGRAWYKAATLQWFLNTRNKKIPTGEYGTIFGDSRNHYADTRGMIEGRFEPQLSKAVQSMSRAHANLYDFDAGSAYATRDGLNRDTYRGRWVGLEQRFVFTPTDQIRATLGGEVIRHIQTKQLGDSDAGPYIFDNAGNPGRNDPFTVAAGYALADVSFSPRFKLSGGARLDYYSNLDQFDVASAFNPRLAAILKPYDGGVLKIMAGKAFRAPSVYELYYSSSTQIPSNGLKPEQIYSGEVELTHRLSPTVLATVAGYGNYVSRLIELRYIDATINQYANSNAPVFVFGGEAEVRREWRAGWMVAATASVQKARYVDDSSLRDVPNSPAVLGSVKGAVPIIGRSLMGMTRLTIEGPRPDRNVRTTDPPQGTTDAGVVWDLVLSGEAEKLGVRYNLGVYNLMDWKYDVVPSGEFRQRTLVQNGRTALASVTVSF</sequence>
<organism evidence="17 18">
    <name type="scientific">Labilithrix luteola</name>
    <dbReference type="NCBI Taxonomy" id="1391654"/>
    <lineage>
        <taxon>Bacteria</taxon>
        <taxon>Pseudomonadati</taxon>
        <taxon>Myxococcota</taxon>
        <taxon>Polyangia</taxon>
        <taxon>Polyangiales</taxon>
        <taxon>Labilitrichaceae</taxon>
        <taxon>Labilithrix</taxon>
    </lineage>
</organism>
<dbReference type="STRING" id="1391654.AKJ09_03796"/>
<evidence type="ECO:0000256" key="12">
    <source>
        <dbReference type="RuleBase" id="RU003357"/>
    </source>
</evidence>
<feature type="repeat" description="TPR" evidence="10">
    <location>
        <begin position="38"/>
        <end position="71"/>
    </location>
</feature>
<evidence type="ECO:0000256" key="8">
    <source>
        <dbReference type="ARBA" id="ARBA00023170"/>
    </source>
</evidence>
<evidence type="ECO:0000256" key="3">
    <source>
        <dbReference type="ARBA" id="ARBA00022452"/>
    </source>
</evidence>
<evidence type="ECO:0000256" key="9">
    <source>
        <dbReference type="ARBA" id="ARBA00023237"/>
    </source>
</evidence>
<dbReference type="Pfam" id="PF07715">
    <property type="entry name" value="Plug"/>
    <property type="match status" value="1"/>
</dbReference>
<feature type="domain" description="TonB-dependent receptor plug" evidence="15">
    <location>
        <begin position="347"/>
        <end position="458"/>
    </location>
</feature>
<dbReference type="InterPro" id="IPR012910">
    <property type="entry name" value="Plug_dom"/>
</dbReference>
<dbReference type="GO" id="GO:0015344">
    <property type="term" value="F:siderophore uptake transmembrane transporter activity"/>
    <property type="evidence" value="ECO:0007669"/>
    <property type="project" value="TreeGrafter"/>
</dbReference>
<comment type="subcellular location">
    <subcellularLocation>
        <location evidence="1 11">Cell outer membrane</location>
        <topology evidence="1 11">Multi-pass membrane protein</topology>
    </subcellularLocation>
</comment>
<dbReference type="Gene3D" id="2.170.130.10">
    <property type="entry name" value="TonB-dependent receptor, plug domain"/>
    <property type="match status" value="1"/>
</dbReference>
<dbReference type="InterPro" id="IPR037066">
    <property type="entry name" value="Plug_dom_sf"/>
</dbReference>
<keyword evidence="18" id="KW-1185">Reference proteome</keyword>
<dbReference type="Proteomes" id="UP000064967">
    <property type="component" value="Chromosome"/>
</dbReference>
<keyword evidence="4 11" id="KW-0812">Transmembrane</keyword>
<evidence type="ECO:0000259" key="14">
    <source>
        <dbReference type="Pfam" id="PF00593"/>
    </source>
</evidence>
<evidence type="ECO:0000256" key="13">
    <source>
        <dbReference type="SAM" id="SignalP"/>
    </source>
</evidence>
<dbReference type="Gene3D" id="1.25.40.10">
    <property type="entry name" value="Tetratricopeptide repeat domain"/>
    <property type="match status" value="1"/>
</dbReference>
<evidence type="ECO:0000256" key="4">
    <source>
        <dbReference type="ARBA" id="ARBA00022692"/>
    </source>
</evidence>
<dbReference type="PROSITE" id="PS50005">
    <property type="entry name" value="TPR"/>
    <property type="match status" value="1"/>
</dbReference>
<evidence type="ECO:0000256" key="7">
    <source>
        <dbReference type="ARBA" id="ARBA00023136"/>
    </source>
</evidence>
<keyword evidence="3 11" id="KW-1134">Transmembrane beta strand</keyword>
<dbReference type="AlphaFoldDB" id="A0A0K1PUD0"/>
<dbReference type="GO" id="GO:0044718">
    <property type="term" value="P:siderophore transmembrane transport"/>
    <property type="evidence" value="ECO:0007669"/>
    <property type="project" value="TreeGrafter"/>
</dbReference>
<dbReference type="GO" id="GO:0009279">
    <property type="term" value="C:cell outer membrane"/>
    <property type="evidence" value="ECO:0007669"/>
    <property type="project" value="UniProtKB-SubCell"/>
</dbReference>
<dbReference type="InterPro" id="IPR000531">
    <property type="entry name" value="Beta-barrel_TonB"/>
</dbReference>
<keyword evidence="6 12" id="KW-0798">TonB box</keyword>
<dbReference type="InterPro" id="IPR019734">
    <property type="entry name" value="TPR_rpt"/>
</dbReference>
<evidence type="ECO:0000259" key="15">
    <source>
        <dbReference type="Pfam" id="PF07715"/>
    </source>
</evidence>
<dbReference type="PROSITE" id="PS52016">
    <property type="entry name" value="TONB_DEPENDENT_REC_3"/>
    <property type="match status" value="1"/>
</dbReference>
<dbReference type="InterPro" id="IPR036942">
    <property type="entry name" value="Beta-barrel_TonB_sf"/>
</dbReference>
<keyword evidence="7 11" id="KW-0472">Membrane</keyword>
<evidence type="ECO:0000256" key="11">
    <source>
        <dbReference type="PROSITE-ProRule" id="PRU01360"/>
    </source>
</evidence>
<accession>A0A0K1PUD0</accession>
<dbReference type="EMBL" id="CP012333">
    <property type="protein sequence ID" value="AKU97132.1"/>
    <property type="molecule type" value="Genomic_DNA"/>
</dbReference>
<keyword evidence="8 17" id="KW-0675">Receptor</keyword>
<dbReference type="OrthoDB" id="9800913at2"/>
<evidence type="ECO:0000256" key="1">
    <source>
        <dbReference type="ARBA" id="ARBA00004571"/>
    </source>
</evidence>
<dbReference type="PANTHER" id="PTHR30069:SF29">
    <property type="entry name" value="HEMOGLOBIN AND HEMOGLOBIN-HAPTOGLOBIN-BINDING PROTEIN 1-RELATED"/>
    <property type="match status" value="1"/>
</dbReference>
<feature type="signal peptide" evidence="13">
    <location>
        <begin position="1"/>
        <end position="31"/>
    </location>
</feature>
<dbReference type="Gene3D" id="2.40.170.20">
    <property type="entry name" value="TonB-dependent receptor, beta-barrel domain"/>
    <property type="match status" value="1"/>
</dbReference>
<dbReference type="Pfam" id="PF08308">
    <property type="entry name" value="PEGA"/>
    <property type="match status" value="2"/>
</dbReference>
<dbReference type="InterPro" id="IPR013229">
    <property type="entry name" value="PEGA"/>
</dbReference>
<dbReference type="PANTHER" id="PTHR30069">
    <property type="entry name" value="TONB-DEPENDENT OUTER MEMBRANE RECEPTOR"/>
    <property type="match status" value="1"/>
</dbReference>
<protein>
    <submittedName>
        <fullName evidence="17">TonB-dependent receptor</fullName>
    </submittedName>
</protein>
<evidence type="ECO:0000256" key="2">
    <source>
        <dbReference type="ARBA" id="ARBA00022448"/>
    </source>
</evidence>
<comment type="similarity">
    <text evidence="11 12">Belongs to the TonB-dependent receptor family.</text>
</comment>
<reference evidence="17 18" key="1">
    <citation type="submission" date="2015-08" db="EMBL/GenBank/DDBJ databases">
        <authorList>
            <person name="Babu N.S."/>
            <person name="Beckwith C.J."/>
            <person name="Beseler K.G."/>
            <person name="Brison A."/>
            <person name="Carone J.V."/>
            <person name="Caskin T.P."/>
            <person name="Diamond M."/>
            <person name="Durham M.E."/>
            <person name="Foxe J.M."/>
            <person name="Go M."/>
            <person name="Henderson B.A."/>
            <person name="Jones I.B."/>
            <person name="McGettigan J.A."/>
            <person name="Micheletti S.J."/>
            <person name="Nasrallah M.E."/>
            <person name="Ortiz D."/>
            <person name="Piller C.R."/>
            <person name="Privatt S.R."/>
            <person name="Schneider S.L."/>
            <person name="Sharp S."/>
            <person name="Smith T.C."/>
            <person name="Stanton J.D."/>
            <person name="Ullery H.E."/>
            <person name="Wilson R.J."/>
            <person name="Serrano M.G."/>
            <person name="Buck G."/>
            <person name="Lee V."/>
            <person name="Wang Y."/>
            <person name="Carvalho R."/>
            <person name="Voegtly L."/>
            <person name="Shi R."/>
            <person name="Duckworth R."/>
            <person name="Johnson A."/>
            <person name="Loviza R."/>
            <person name="Walstead R."/>
            <person name="Shah Z."/>
            <person name="Kiflezghi M."/>
            <person name="Wade K."/>
            <person name="Ball S.L."/>
            <person name="Bradley K.W."/>
            <person name="Asai D.J."/>
            <person name="Bowman C.A."/>
            <person name="Russell D.A."/>
            <person name="Pope W.H."/>
            <person name="Jacobs-Sera D."/>
            <person name="Hendrix R.W."/>
            <person name="Hatfull G.F."/>
        </authorList>
    </citation>
    <scope>NUCLEOTIDE SEQUENCE [LARGE SCALE GENOMIC DNA]</scope>
    <source>
        <strain evidence="17 18">DSM 27648</strain>
    </source>
</reference>
<dbReference type="InterPro" id="IPR011990">
    <property type="entry name" value="TPR-like_helical_dom_sf"/>
</dbReference>
<evidence type="ECO:0000256" key="6">
    <source>
        <dbReference type="ARBA" id="ARBA00023077"/>
    </source>
</evidence>
<evidence type="ECO:0000259" key="16">
    <source>
        <dbReference type="Pfam" id="PF08308"/>
    </source>
</evidence>
<dbReference type="SUPFAM" id="SSF48452">
    <property type="entry name" value="TPR-like"/>
    <property type="match status" value="1"/>
</dbReference>
<feature type="domain" description="PEGA" evidence="16">
    <location>
        <begin position="267"/>
        <end position="331"/>
    </location>
</feature>
<evidence type="ECO:0000313" key="17">
    <source>
        <dbReference type="EMBL" id="AKU97132.1"/>
    </source>
</evidence>
<dbReference type="KEGG" id="llu:AKJ09_03796"/>
<evidence type="ECO:0000256" key="10">
    <source>
        <dbReference type="PROSITE-ProRule" id="PRU00339"/>
    </source>
</evidence>
<evidence type="ECO:0000313" key="18">
    <source>
        <dbReference type="Proteomes" id="UP000064967"/>
    </source>
</evidence>
<feature type="domain" description="PEGA" evidence="16">
    <location>
        <begin position="123"/>
        <end position="193"/>
    </location>
</feature>
<keyword evidence="9 11" id="KW-0998">Cell outer membrane</keyword>
<feature type="chain" id="PRO_5005466286" evidence="13">
    <location>
        <begin position="32"/>
        <end position="984"/>
    </location>
</feature>
<dbReference type="Pfam" id="PF00593">
    <property type="entry name" value="TonB_dep_Rec_b-barrel"/>
    <property type="match status" value="1"/>
</dbReference>
<keyword evidence="10" id="KW-0802">TPR repeat</keyword>
<name>A0A0K1PUD0_9BACT</name>
<keyword evidence="2 11" id="KW-0813">Transport</keyword>
<gene>
    <name evidence="17" type="ORF">AKJ09_03796</name>
</gene>
<evidence type="ECO:0000256" key="5">
    <source>
        <dbReference type="ARBA" id="ARBA00022729"/>
    </source>
</evidence>
<dbReference type="SUPFAM" id="SSF56935">
    <property type="entry name" value="Porins"/>
    <property type="match status" value="1"/>
</dbReference>
<keyword evidence="5 13" id="KW-0732">Signal</keyword>
<feature type="domain" description="TonB-dependent receptor-like beta-barrel" evidence="14">
    <location>
        <begin position="539"/>
        <end position="951"/>
    </location>
</feature>